<organism evidence="1">
    <name type="scientific">Anguilla anguilla</name>
    <name type="common">European freshwater eel</name>
    <name type="synonym">Muraena anguilla</name>
    <dbReference type="NCBI Taxonomy" id="7936"/>
    <lineage>
        <taxon>Eukaryota</taxon>
        <taxon>Metazoa</taxon>
        <taxon>Chordata</taxon>
        <taxon>Craniata</taxon>
        <taxon>Vertebrata</taxon>
        <taxon>Euteleostomi</taxon>
        <taxon>Actinopterygii</taxon>
        <taxon>Neopterygii</taxon>
        <taxon>Teleostei</taxon>
        <taxon>Anguilliformes</taxon>
        <taxon>Anguillidae</taxon>
        <taxon>Anguilla</taxon>
    </lineage>
</organism>
<proteinExistence type="predicted"/>
<reference evidence="1" key="2">
    <citation type="journal article" date="2015" name="Fish Shellfish Immunol.">
        <title>Early steps in the European eel (Anguilla anguilla)-Vibrio vulnificus interaction in the gills: Role of the RtxA13 toxin.</title>
        <authorList>
            <person name="Callol A."/>
            <person name="Pajuelo D."/>
            <person name="Ebbesson L."/>
            <person name="Teles M."/>
            <person name="MacKenzie S."/>
            <person name="Amaro C."/>
        </authorList>
    </citation>
    <scope>NUCLEOTIDE SEQUENCE</scope>
</reference>
<dbReference type="EMBL" id="GBXM01070455">
    <property type="protein sequence ID" value="JAH38122.1"/>
    <property type="molecule type" value="Transcribed_RNA"/>
</dbReference>
<protein>
    <submittedName>
        <fullName evidence="1">Uncharacterized protein</fullName>
    </submittedName>
</protein>
<name>A0A0E9SA63_ANGAN</name>
<reference evidence="1" key="1">
    <citation type="submission" date="2014-11" db="EMBL/GenBank/DDBJ databases">
        <authorList>
            <person name="Amaro Gonzalez C."/>
        </authorList>
    </citation>
    <scope>NUCLEOTIDE SEQUENCE</scope>
</reference>
<evidence type="ECO:0000313" key="1">
    <source>
        <dbReference type="EMBL" id="JAH38122.1"/>
    </source>
</evidence>
<dbReference type="AlphaFoldDB" id="A0A0E9SA63"/>
<sequence>MSFFFLKGMTNLSLEYLVYTDIPLLVPKRGPRQGSHIVLP</sequence>
<accession>A0A0E9SA63</accession>